<dbReference type="RefSeq" id="WP_090634592.1">
    <property type="nucleotide sequence ID" value="NZ_FOCP01000032.1"/>
</dbReference>
<keyword evidence="1" id="KW-0378">Hydrolase</keyword>
<dbReference type="InterPro" id="IPR036866">
    <property type="entry name" value="RibonucZ/Hydroxyglut_hydro"/>
</dbReference>
<evidence type="ECO:0000259" key="2">
    <source>
        <dbReference type="Pfam" id="PF12706"/>
    </source>
</evidence>
<dbReference type="Pfam" id="PF12706">
    <property type="entry name" value="Lactamase_B_2"/>
    <property type="match status" value="1"/>
</dbReference>
<gene>
    <name evidence="3" type="ORF">SAMN05216325_13214</name>
</gene>
<accession>A0A1H8II77</accession>
<protein>
    <submittedName>
        <fullName evidence="3">L-ascorbate metabolism protein UlaG, beta-lactamase superfamily</fullName>
    </submittedName>
</protein>
<dbReference type="PANTHER" id="PTHR43546">
    <property type="entry name" value="UPF0173 METAL-DEPENDENT HYDROLASE MJ1163-RELATED"/>
    <property type="match status" value="1"/>
</dbReference>
<dbReference type="InterPro" id="IPR001279">
    <property type="entry name" value="Metallo-B-lactamas"/>
</dbReference>
<dbReference type="PANTHER" id="PTHR43546:SF9">
    <property type="entry name" value="L-ASCORBATE-6-PHOSPHATE LACTONASE ULAG-RELATED"/>
    <property type="match status" value="1"/>
</dbReference>
<feature type="domain" description="Metallo-beta-lactamase" evidence="2">
    <location>
        <begin position="20"/>
        <end position="219"/>
    </location>
</feature>
<evidence type="ECO:0000313" key="4">
    <source>
        <dbReference type="Proteomes" id="UP000199459"/>
    </source>
</evidence>
<sequence length="257" mass="28676">MKFRQIRNATLHIEYAGKKFLIDPWLAEKGALPGFGGTVNDHIRNPTAELPMSISEIVDVDVVILTHDHPDHWDNVAKESIPKDMLFFTQHEKDAQSIRSVGFNNVHILNETNYIDGITLIKTPGLHGSDNVLKDMKEILGDVSGIVFKHPDEKTLYIAGDTIWCQAVEDNLKKYNPDIVVVNSCDAKVIGGASIIMGKQDVYEVYKAAPNAIVIASHMESVNHATVSRKELREFLGKNHMTQRVLVPEDGESYSFA</sequence>
<proteinExistence type="predicted"/>
<reference evidence="3 4" key="1">
    <citation type="submission" date="2016-10" db="EMBL/GenBank/DDBJ databases">
        <authorList>
            <person name="de Groot N.N."/>
        </authorList>
    </citation>
    <scope>NUCLEOTIDE SEQUENCE [LARGE SCALE GENOMIC DNA]</scope>
    <source>
        <strain evidence="3 4">Nm22</strain>
    </source>
</reference>
<dbReference type="SUPFAM" id="SSF56281">
    <property type="entry name" value="Metallo-hydrolase/oxidoreductase"/>
    <property type="match status" value="1"/>
</dbReference>
<organism evidence="3 4">
    <name type="scientific">Nitrosomonas marina</name>
    <dbReference type="NCBI Taxonomy" id="917"/>
    <lineage>
        <taxon>Bacteria</taxon>
        <taxon>Pseudomonadati</taxon>
        <taxon>Pseudomonadota</taxon>
        <taxon>Betaproteobacteria</taxon>
        <taxon>Nitrosomonadales</taxon>
        <taxon>Nitrosomonadaceae</taxon>
        <taxon>Nitrosomonas</taxon>
    </lineage>
</organism>
<dbReference type="Proteomes" id="UP000199459">
    <property type="component" value="Unassembled WGS sequence"/>
</dbReference>
<dbReference type="AlphaFoldDB" id="A0A1H8II77"/>
<dbReference type="EMBL" id="FOCP01000032">
    <property type="protein sequence ID" value="SEN67418.1"/>
    <property type="molecule type" value="Genomic_DNA"/>
</dbReference>
<dbReference type="Gene3D" id="3.60.15.10">
    <property type="entry name" value="Ribonuclease Z/Hydroxyacylglutathione hydrolase-like"/>
    <property type="match status" value="1"/>
</dbReference>
<dbReference type="InterPro" id="IPR050114">
    <property type="entry name" value="UPF0173_UPF0282_UlaG_hydrolase"/>
</dbReference>
<dbReference type="OrthoDB" id="9803916at2"/>
<evidence type="ECO:0000313" key="3">
    <source>
        <dbReference type="EMBL" id="SEN67418.1"/>
    </source>
</evidence>
<dbReference type="GO" id="GO:0016787">
    <property type="term" value="F:hydrolase activity"/>
    <property type="evidence" value="ECO:0007669"/>
    <property type="project" value="UniProtKB-KW"/>
</dbReference>
<evidence type="ECO:0000256" key="1">
    <source>
        <dbReference type="ARBA" id="ARBA00022801"/>
    </source>
</evidence>
<name>A0A1H8II77_9PROT</name>